<dbReference type="InterPro" id="IPR027417">
    <property type="entry name" value="P-loop_NTPase"/>
</dbReference>
<protein>
    <submittedName>
        <fullName evidence="2">ABC transporter</fullName>
    </submittedName>
</protein>
<dbReference type="KEGG" id="sbf:JCM31447_32210"/>
<proteinExistence type="predicted"/>
<evidence type="ECO:0000256" key="1">
    <source>
        <dbReference type="SAM" id="Coils"/>
    </source>
</evidence>
<dbReference type="OrthoDB" id="9791620at2"/>
<gene>
    <name evidence="2" type="ORF">JCM31447_32210</name>
</gene>
<keyword evidence="1" id="KW-0175">Coiled coil</keyword>
<sequence>MNMQNEKDKIYEKTFEDGSKWYKWDLHVHTPSSIIHNYRGKDQGEQWDKFIEDLESLPKEFKALGINDYLFLDGYEKVLEYKNKGRLANIDLILPVIEFRIDSFAGTEDKLKKMNIHVIFSNHLTPEQIKSQFLSKLSQSVNLDHLESKETWHGVIDKESLIDLGKQIKKNSLTSKTPDCSDIKLGFNNLFISKDRLFDSLDNTFLQDKYITAIGKTEWSEFKWSEGAIASKKSLINKVDFVFTSAENTKNLNKSKEQLKTSNVNSRLMDCSDAHHYSTSNEKDKIGKCFTWIKGDLTFDALKYAIVEYEQRVYLGDEPLKKLLVKNNPTKYIKNVEIKKINESSLDESWFNLDLDLNPDLVAIIGNKGNGKSALVEIIGLAGNSKTDEHFLFLHKDKFQTRKNNKSEHFKVKIKMVDGVTFEKKLSDSSSEDDVSKVKLIPQNLLEKICNDISKSEVSEFEKELREIIFSHVPEADRLGMADIDSLIEFKTKETNFEIDELKKELNSSNQKVKVLEEMRLDSYLSKLNSDITQTKQELEAHILTQPNKVVSPEVNIQQNEETKLLLKNIQDLENRKNQFEIEIDNKSIEMKKLKILSEDAKLLVDRMKSAESQIGKIKGEINTYKNILEISDSLIEFKLNLDPVIKKQLEINNTLKNIEKYLDMTNENGANFKLIEIKNELFDKKSLCDEPNRKYQEYLENFKVWESKKLKLDGILENLKLKREDLNNLENNLLNARIYRNSISKNIFDKIIKLSNVYKNLYQPVQNFVDRNPIAADKLDFKFNVSITYSVFKEKFLEYIDKSSAGNFYGSEESEKLINTILSDADFETIDGLEKFLNTIQSKLDKGKNNKFISISKQLKKSSNISDFYKFIYGLEYLTPKFTMKLSGKEVAQLSPGEKGTLLLAFYLLVDKRDFPLLIDQPEDNLDNHTIFDVLVPCIKEAKKRRQIIMVTHNPNLAVVCDAEQIIYSMLDKKDNYSVKYDSGAIENPKIKEKIINVLEGTMPAFKNRQIKYI</sequence>
<dbReference type="CDD" id="cd00267">
    <property type="entry name" value="ABC_ATPase"/>
    <property type="match status" value="1"/>
</dbReference>
<keyword evidence="3" id="KW-1185">Reference proteome</keyword>
<organism evidence="2 3">
    <name type="scientific">Fluviispira sanaruensis</name>
    <dbReference type="NCBI Taxonomy" id="2493639"/>
    <lineage>
        <taxon>Bacteria</taxon>
        <taxon>Pseudomonadati</taxon>
        <taxon>Bdellovibrionota</taxon>
        <taxon>Oligoflexia</taxon>
        <taxon>Silvanigrellales</taxon>
        <taxon>Silvanigrellaceae</taxon>
        <taxon>Fluviispira</taxon>
    </lineage>
</organism>
<dbReference type="GO" id="GO:0016887">
    <property type="term" value="F:ATP hydrolysis activity"/>
    <property type="evidence" value="ECO:0007669"/>
    <property type="project" value="InterPro"/>
</dbReference>
<keyword evidence="2" id="KW-0614">Plasmid</keyword>
<dbReference type="EMBL" id="AP019370">
    <property type="protein sequence ID" value="BBH54747.1"/>
    <property type="molecule type" value="Genomic_DNA"/>
</dbReference>
<dbReference type="AlphaFoldDB" id="A0A4V0P2X5"/>
<evidence type="ECO:0000313" key="2">
    <source>
        <dbReference type="EMBL" id="BBH54747.1"/>
    </source>
</evidence>
<evidence type="ECO:0000313" key="3">
    <source>
        <dbReference type="Proteomes" id="UP000291236"/>
    </source>
</evidence>
<dbReference type="InterPro" id="IPR054787">
    <property type="entry name" value="TrlF_ATPase"/>
</dbReference>
<dbReference type="GO" id="GO:0006302">
    <property type="term" value="P:double-strand break repair"/>
    <property type="evidence" value="ECO:0007669"/>
    <property type="project" value="InterPro"/>
</dbReference>
<dbReference type="NCBIfam" id="NF045780">
    <property type="entry name" value="TrlF_fam_ATP"/>
    <property type="match status" value="1"/>
</dbReference>
<name>A0A4V0P2X5_FLUSA</name>
<feature type="coiled-coil region" evidence="1">
    <location>
        <begin position="556"/>
        <end position="614"/>
    </location>
</feature>
<feature type="coiled-coil region" evidence="1">
    <location>
        <begin position="492"/>
        <end position="519"/>
    </location>
</feature>
<accession>A0A4V0P2X5</accession>
<dbReference type="Gene3D" id="3.40.50.300">
    <property type="entry name" value="P-loop containing nucleotide triphosphate hydrolases"/>
    <property type="match status" value="2"/>
</dbReference>
<dbReference type="Proteomes" id="UP000291236">
    <property type="component" value="Plasmid 68K"/>
</dbReference>
<dbReference type="SUPFAM" id="SSF52540">
    <property type="entry name" value="P-loop containing nucleoside triphosphate hydrolases"/>
    <property type="match status" value="1"/>
</dbReference>
<dbReference type="RefSeq" id="WP_130613347.1">
    <property type="nucleotide sequence ID" value="NZ_AP019370.1"/>
</dbReference>
<geneLocation type="plasmid" evidence="2 3">
    <name>68K</name>
</geneLocation>
<reference evidence="2 3" key="1">
    <citation type="submission" date="2018-12" db="EMBL/GenBank/DDBJ databases">
        <title>Rubrispira sanarue gen. nov., sp., nov., a member of the order Silvanigrellales, isolated from a brackish lake in Hamamatsu Japan.</title>
        <authorList>
            <person name="Maejima Y."/>
            <person name="Iino T."/>
            <person name="Muraguchi Y."/>
            <person name="Fukuda K."/>
            <person name="Nojiri H."/>
            <person name="Ohkuma M."/>
            <person name="Moriuchi R."/>
            <person name="Dohra H."/>
            <person name="Kimbara K."/>
            <person name="Shintani M."/>
        </authorList>
    </citation>
    <scope>NUCLEOTIDE SEQUENCE [LARGE SCALE GENOMIC DNA]</scope>
    <source>
        <strain evidence="2 3">RF1110005</strain>
        <plasmid evidence="2 3">68K</plasmid>
    </source>
</reference>